<evidence type="ECO:0000313" key="2">
    <source>
        <dbReference type="EMBL" id="SDX17308.1"/>
    </source>
</evidence>
<dbReference type="SUPFAM" id="SSF51735">
    <property type="entry name" value="NAD(P)-binding Rossmann-fold domains"/>
    <property type="match status" value="1"/>
</dbReference>
<dbReference type="EMBL" id="FNON01000002">
    <property type="protein sequence ID" value="SDX17308.1"/>
    <property type="molecule type" value="Genomic_DNA"/>
</dbReference>
<dbReference type="RefSeq" id="WP_091288413.1">
    <property type="nucleotide sequence ID" value="NZ_FNON01000002.1"/>
</dbReference>
<dbReference type="InterPro" id="IPR016040">
    <property type="entry name" value="NAD(P)-bd_dom"/>
</dbReference>
<accession>A0A1H2ZK25</accession>
<proteinExistence type="predicted"/>
<feature type="domain" description="NAD(P)-binding" evidence="1">
    <location>
        <begin position="7"/>
        <end position="198"/>
    </location>
</feature>
<dbReference type="OrthoDB" id="3763081at2"/>
<dbReference type="STRING" id="589385.SAMN05421504_102542"/>
<dbReference type="AlphaFoldDB" id="A0A1H2ZK25"/>
<organism evidence="2 3">
    <name type="scientific">Amycolatopsis xylanica</name>
    <dbReference type="NCBI Taxonomy" id="589385"/>
    <lineage>
        <taxon>Bacteria</taxon>
        <taxon>Bacillati</taxon>
        <taxon>Actinomycetota</taxon>
        <taxon>Actinomycetes</taxon>
        <taxon>Pseudonocardiales</taxon>
        <taxon>Pseudonocardiaceae</taxon>
        <taxon>Amycolatopsis</taxon>
    </lineage>
</organism>
<dbReference type="PANTHER" id="PTHR43355:SF2">
    <property type="entry name" value="FLAVIN REDUCTASE (NADPH)"/>
    <property type="match status" value="1"/>
</dbReference>
<dbReference type="Gene3D" id="3.40.50.720">
    <property type="entry name" value="NAD(P)-binding Rossmann-like Domain"/>
    <property type="match status" value="1"/>
</dbReference>
<dbReference type="CDD" id="cd05244">
    <property type="entry name" value="BVR-B_like_SDR_a"/>
    <property type="match status" value="1"/>
</dbReference>
<dbReference type="PANTHER" id="PTHR43355">
    <property type="entry name" value="FLAVIN REDUCTASE (NADPH)"/>
    <property type="match status" value="1"/>
</dbReference>
<evidence type="ECO:0000259" key="1">
    <source>
        <dbReference type="Pfam" id="PF13460"/>
    </source>
</evidence>
<dbReference type="GO" id="GO:0004074">
    <property type="term" value="F:biliverdin reductase [NAD(P)H] activity"/>
    <property type="evidence" value="ECO:0007669"/>
    <property type="project" value="TreeGrafter"/>
</dbReference>
<keyword evidence="3" id="KW-1185">Reference proteome</keyword>
<protein>
    <submittedName>
        <fullName evidence="2">Putative NADH-flavin reductase</fullName>
    </submittedName>
</protein>
<dbReference type="InterPro" id="IPR036291">
    <property type="entry name" value="NAD(P)-bd_dom_sf"/>
</dbReference>
<dbReference type="Pfam" id="PF13460">
    <property type="entry name" value="NAD_binding_10"/>
    <property type="match status" value="1"/>
</dbReference>
<sequence>MKLTILGATGGVGTHLVRQALEADHHVTAVVRDPAKLAVEPQVRLEVVIAKELDPSALAPAITGRDAVVSALGARDRRPTTVCADGARATIAAMRDADVRRLVVVSASGLTTEGDGVFTRTLVKPLLGSVLKESFRDMREMEELVRASELAWTIVRPPRLTDGGRTGRIRSRADGNVRGSFSITRADVADYLLRTVADDSLVKGTISIAHG</sequence>
<gene>
    <name evidence="2" type="ORF">SAMN05421504_102542</name>
</gene>
<dbReference type="Proteomes" id="UP000199515">
    <property type="component" value="Unassembled WGS sequence"/>
</dbReference>
<dbReference type="InterPro" id="IPR051606">
    <property type="entry name" value="Polyketide_Oxido-like"/>
</dbReference>
<evidence type="ECO:0000313" key="3">
    <source>
        <dbReference type="Proteomes" id="UP000199515"/>
    </source>
</evidence>
<name>A0A1H2ZK25_9PSEU</name>
<dbReference type="GO" id="GO:0042602">
    <property type="term" value="F:riboflavin reductase (NADPH) activity"/>
    <property type="evidence" value="ECO:0007669"/>
    <property type="project" value="TreeGrafter"/>
</dbReference>
<reference evidence="2 3" key="1">
    <citation type="submission" date="2016-10" db="EMBL/GenBank/DDBJ databases">
        <authorList>
            <person name="de Groot N.N."/>
        </authorList>
    </citation>
    <scope>NUCLEOTIDE SEQUENCE [LARGE SCALE GENOMIC DNA]</scope>
    <source>
        <strain evidence="2 3">CPCC 202699</strain>
    </source>
</reference>